<gene>
    <name evidence="2" type="ORF">ECRASSUSDP1_LOCUS25945</name>
</gene>
<sequence>MELKSTTRRTINKEQLRQSQRNRNNMRQRTNRIKKASRRNILSLTRDNQSLMLSRKLRKIVRCKKNKIQNVQDLRNVIRSLVSPKRSTKQVATPPANTKRDKRRRILSAGRCGIKHSEEQREQNLSMIEYHQNMISRINKKLEQNKIINGRFCSPLVLRQKATNFQTYGSSSKSISDDSSQGDIALPKLNKVSP</sequence>
<reference evidence="2" key="1">
    <citation type="submission" date="2023-07" db="EMBL/GenBank/DDBJ databases">
        <authorList>
            <consortium name="AG Swart"/>
            <person name="Singh M."/>
            <person name="Singh A."/>
            <person name="Seah K."/>
            <person name="Emmerich C."/>
        </authorList>
    </citation>
    <scope>NUCLEOTIDE SEQUENCE</scope>
    <source>
        <strain evidence="2">DP1</strain>
    </source>
</reference>
<proteinExistence type="predicted"/>
<accession>A0AAD1Y4J7</accession>
<evidence type="ECO:0000256" key="1">
    <source>
        <dbReference type="SAM" id="MobiDB-lite"/>
    </source>
</evidence>
<feature type="compositionally biased region" description="Low complexity" evidence="1">
    <location>
        <begin position="170"/>
        <end position="179"/>
    </location>
</feature>
<organism evidence="2 3">
    <name type="scientific">Euplotes crassus</name>
    <dbReference type="NCBI Taxonomy" id="5936"/>
    <lineage>
        <taxon>Eukaryota</taxon>
        <taxon>Sar</taxon>
        <taxon>Alveolata</taxon>
        <taxon>Ciliophora</taxon>
        <taxon>Intramacronucleata</taxon>
        <taxon>Spirotrichea</taxon>
        <taxon>Hypotrichia</taxon>
        <taxon>Euplotida</taxon>
        <taxon>Euplotidae</taxon>
        <taxon>Moneuplotes</taxon>
    </lineage>
</organism>
<dbReference type="AlphaFoldDB" id="A0AAD1Y4J7"/>
<protein>
    <submittedName>
        <fullName evidence="2">Uncharacterized protein</fullName>
    </submittedName>
</protein>
<name>A0AAD1Y4J7_EUPCR</name>
<feature type="region of interest" description="Disordered" evidence="1">
    <location>
        <begin position="168"/>
        <end position="194"/>
    </location>
</feature>
<dbReference type="EMBL" id="CAMPGE010026750">
    <property type="protein sequence ID" value="CAI2384419.1"/>
    <property type="molecule type" value="Genomic_DNA"/>
</dbReference>
<dbReference type="Proteomes" id="UP001295684">
    <property type="component" value="Unassembled WGS sequence"/>
</dbReference>
<evidence type="ECO:0000313" key="2">
    <source>
        <dbReference type="EMBL" id="CAI2384419.1"/>
    </source>
</evidence>
<keyword evidence="3" id="KW-1185">Reference proteome</keyword>
<comment type="caution">
    <text evidence="2">The sequence shown here is derived from an EMBL/GenBank/DDBJ whole genome shotgun (WGS) entry which is preliminary data.</text>
</comment>
<evidence type="ECO:0000313" key="3">
    <source>
        <dbReference type="Proteomes" id="UP001295684"/>
    </source>
</evidence>